<gene>
    <name evidence="1" type="ORF">M441DRAFT_379227</name>
</gene>
<organism evidence="1 2">
    <name type="scientific">Trichoderma asperellum (strain ATCC 204424 / CBS 433.97 / NBRC 101777)</name>
    <dbReference type="NCBI Taxonomy" id="1042311"/>
    <lineage>
        <taxon>Eukaryota</taxon>
        <taxon>Fungi</taxon>
        <taxon>Dikarya</taxon>
        <taxon>Ascomycota</taxon>
        <taxon>Pezizomycotina</taxon>
        <taxon>Sordariomycetes</taxon>
        <taxon>Hypocreomycetidae</taxon>
        <taxon>Hypocreales</taxon>
        <taxon>Hypocreaceae</taxon>
        <taxon>Trichoderma</taxon>
    </lineage>
</organism>
<dbReference type="Proteomes" id="UP000240493">
    <property type="component" value="Unassembled WGS sequence"/>
</dbReference>
<dbReference type="AlphaFoldDB" id="A0A2T3ZAW7"/>
<evidence type="ECO:0000313" key="1">
    <source>
        <dbReference type="EMBL" id="PTB41936.1"/>
    </source>
</evidence>
<protein>
    <submittedName>
        <fullName evidence="1">Uncharacterized protein</fullName>
    </submittedName>
</protein>
<name>A0A2T3ZAW7_TRIA4</name>
<evidence type="ECO:0000313" key="2">
    <source>
        <dbReference type="Proteomes" id="UP000240493"/>
    </source>
</evidence>
<keyword evidence="2" id="KW-1185">Reference proteome</keyword>
<sequence>MPSMAIHVPYTECDVQTLDTQTTDTPYEAVGLLLVACTEAIDYMYSVAPTVLRNPLLLALDAHSPAQALLCMSVAGHILGSQARRGWWRRLRWQTGRSGWAPLVEFDNE</sequence>
<dbReference type="EMBL" id="KZ679260">
    <property type="protein sequence ID" value="PTB41936.1"/>
    <property type="molecule type" value="Genomic_DNA"/>
</dbReference>
<reference evidence="1 2" key="1">
    <citation type="submission" date="2016-07" db="EMBL/GenBank/DDBJ databases">
        <title>Multiple horizontal gene transfer events from other fungi enriched the ability of initially mycotrophic Trichoderma (Ascomycota) to feed on dead plant biomass.</title>
        <authorList>
            <consortium name="DOE Joint Genome Institute"/>
            <person name="Aerts A."/>
            <person name="Atanasova L."/>
            <person name="Chenthamara K."/>
            <person name="Zhang J."/>
            <person name="Grujic M."/>
            <person name="Henrissat B."/>
            <person name="Kuo A."/>
            <person name="Salamov A."/>
            <person name="Lipzen A."/>
            <person name="Labutti K."/>
            <person name="Barry K."/>
            <person name="Miao Y."/>
            <person name="Rahimi M.J."/>
            <person name="Shen Q."/>
            <person name="Grigoriev I.V."/>
            <person name="Kubicek C.P."/>
            <person name="Druzhinina I.S."/>
        </authorList>
    </citation>
    <scope>NUCLEOTIDE SEQUENCE [LARGE SCALE GENOMIC DNA]</scope>
    <source>
        <strain evidence="1 2">CBS 433.97</strain>
    </source>
</reference>
<accession>A0A2T3ZAW7</accession>
<proteinExistence type="predicted"/>